<sequence>MAVPDGDVTAVRNPSEETPLLREDDRQGLDDDGSEETLAETGDEEELRDPDRANQHVGRRRGLLIILSAWALIFLQVSEKETLELIVM</sequence>
<feature type="compositionally biased region" description="Acidic residues" evidence="1">
    <location>
        <begin position="30"/>
        <end position="48"/>
    </location>
</feature>
<organism evidence="2 3">
    <name type="scientific">Lachnellula willkommii</name>
    <dbReference type="NCBI Taxonomy" id="215461"/>
    <lineage>
        <taxon>Eukaryota</taxon>
        <taxon>Fungi</taxon>
        <taxon>Dikarya</taxon>
        <taxon>Ascomycota</taxon>
        <taxon>Pezizomycotina</taxon>
        <taxon>Leotiomycetes</taxon>
        <taxon>Helotiales</taxon>
        <taxon>Lachnaceae</taxon>
        <taxon>Lachnellula</taxon>
    </lineage>
</organism>
<accession>A0A559MAG7</accession>
<comment type="caution">
    <text evidence="2">The sequence shown here is derived from an EMBL/GenBank/DDBJ whole genome shotgun (WGS) entry which is preliminary data.</text>
</comment>
<name>A0A559MAG7_9HELO</name>
<keyword evidence="3" id="KW-1185">Reference proteome</keyword>
<dbReference type="AlphaFoldDB" id="A0A559MAG7"/>
<evidence type="ECO:0000313" key="2">
    <source>
        <dbReference type="EMBL" id="TVY89961.1"/>
    </source>
</evidence>
<dbReference type="Proteomes" id="UP000315522">
    <property type="component" value="Unassembled WGS sequence"/>
</dbReference>
<reference evidence="2 3" key="1">
    <citation type="submission" date="2018-05" db="EMBL/GenBank/DDBJ databases">
        <title>Genome sequencing and assembly of the regulated plant pathogen Lachnellula willkommii and related sister species for the development of diagnostic species identification markers.</title>
        <authorList>
            <person name="Giroux E."/>
            <person name="Bilodeau G."/>
        </authorList>
    </citation>
    <scope>NUCLEOTIDE SEQUENCE [LARGE SCALE GENOMIC DNA]</scope>
    <source>
        <strain evidence="2 3">CBS 172.35</strain>
    </source>
</reference>
<proteinExistence type="predicted"/>
<evidence type="ECO:0000256" key="1">
    <source>
        <dbReference type="SAM" id="MobiDB-lite"/>
    </source>
</evidence>
<gene>
    <name evidence="2" type="ORF">LAWI1_G004061</name>
</gene>
<feature type="compositionally biased region" description="Basic and acidic residues" evidence="1">
    <location>
        <begin position="19"/>
        <end position="29"/>
    </location>
</feature>
<feature type="region of interest" description="Disordered" evidence="1">
    <location>
        <begin position="1"/>
        <end position="54"/>
    </location>
</feature>
<dbReference type="EMBL" id="QGML01001033">
    <property type="protein sequence ID" value="TVY89961.1"/>
    <property type="molecule type" value="Genomic_DNA"/>
</dbReference>
<protein>
    <submittedName>
        <fullName evidence="2">Uncharacterized protein</fullName>
    </submittedName>
</protein>
<evidence type="ECO:0000313" key="3">
    <source>
        <dbReference type="Proteomes" id="UP000315522"/>
    </source>
</evidence>